<comment type="cofactor">
    <cofactor evidence="12">
        <name>Cu(2+)</name>
        <dbReference type="ChEBI" id="CHEBI:29036"/>
    </cofactor>
    <text evidence="12">The crystal structure with reduced Cu(1+) has also been determined.</text>
</comment>
<dbReference type="HAMAP" id="MF_00566">
    <property type="entry name" value="Cytb6_f_plastocyanin"/>
    <property type="match status" value="1"/>
</dbReference>
<dbReference type="PANTHER" id="PTHR34192:SF10">
    <property type="entry name" value="PLASTOCYANIN MAJOR ISOFORM, CHLOROPLASTIC-RELATED"/>
    <property type="match status" value="1"/>
</dbReference>
<reference evidence="14 15" key="1">
    <citation type="journal article" date="2018" name="Sci. Rep.">
        <title>Genome Features and Biochemical Characteristics of a Robust, Fast Growing and Naturally Transformable Cyanobacterium Synechococcus elongatus PCC 11801 Isolated from India.</title>
        <authorList>
            <person name="Jaiswal D."/>
            <person name="Sengupta A."/>
            <person name="Sohoni S."/>
            <person name="Sengupta S."/>
            <person name="Phadnavis A.G."/>
            <person name="Pakrasi H.B."/>
            <person name="Wangikar P.P."/>
        </authorList>
    </citation>
    <scope>NUCLEOTIDE SEQUENCE [LARGE SCALE GENOMIC DNA]</scope>
    <source>
        <strain evidence="14 15">PCC 11801</strain>
    </source>
</reference>
<keyword evidence="5 11" id="KW-0813">Transport</keyword>
<evidence type="ECO:0000256" key="9">
    <source>
        <dbReference type="ARBA" id="ARBA00023078"/>
    </source>
</evidence>
<evidence type="ECO:0000313" key="15">
    <source>
        <dbReference type="Proteomes" id="UP000267249"/>
    </source>
</evidence>
<dbReference type="GO" id="GO:0009055">
    <property type="term" value="F:electron transfer activity"/>
    <property type="evidence" value="ECO:0007669"/>
    <property type="project" value="UniProtKB-UniRule"/>
</dbReference>
<dbReference type="GO" id="GO:0005507">
    <property type="term" value="F:copper ion binding"/>
    <property type="evidence" value="ECO:0007669"/>
    <property type="project" value="UniProtKB-UniRule"/>
</dbReference>
<keyword evidence="11" id="KW-0732">Signal</keyword>
<name>A0AAN1UUC1_SYNEL</name>
<organism evidence="14 15">
    <name type="scientific">Synechococcus elongatus PCC 11801</name>
    <dbReference type="NCBI Taxonomy" id="2219813"/>
    <lineage>
        <taxon>Bacteria</taxon>
        <taxon>Bacillati</taxon>
        <taxon>Cyanobacteriota</taxon>
        <taxon>Cyanophyceae</taxon>
        <taxon>Synechococcales</taxon>
        <taxon>Synechococcaceae</taxon>
        <taxon>Synechococcus</taxon>
    </lineage>
</organism>
<evidence type="ECO:0000313" key="14">
    <source>
        <dbReference type="EMBL" id="AZB72433.1"/>
    </source>
</evidence>
<evidence type="ECO:0000259" key="13">
    <source>
        <dbReference type="Pfam" id="PF00127"/>
    </source>
</evidence>
<keyword evidence="10 11" id="KW-0472">Membrane</keyword>
<feature type="binding site" evidence="11 12">
    <location>
        <position position="118"/>
    </location>
    <ligand>
        <name>Cu cation</name>
        <dbReference type="ChEBI" id="CHEBI:23378"/>
    </ligand>
</feature>
<evidence type="ECO:0000256" key="7">
    <source>
        <dbReference type="ARBA" id="ARBA00022982"/>
    </source>
</evidence>
<dbReference type="PRINTS" id="PR00157">
    <property type="entry name" value="PLASTOCYANIN"/>
</dbReference>
<evidence type="ECO:0000256" key="11">
    <source>
        <dbReference type="HAMAP-Rule" id="MF_00566"/>
    </source>
</evidence>
<evidence type="ECO:0000256" key="1">
    <source>
        <dbReference type="ARBA" id="ARBA00002820"/>
    </source>
</evidence>
<evidence type="ECO:0000256" key="8">
    <source>
        <dbReference type="ARBA" id="ARBA00023008"/>
    </source>
</evidence>
<feature type="signal peptide" evidence="11">
    <location>
        <begin position="1"/>
        <end position="17"/>
    </location>
</feature>
<dbReference type="Gene3D" id="2.60.40.420">
    <property type="entry name" value="Cupredoxins - blue copper proteins"/>
    <property type="match status" value="1"/>
</dbReference>
<keyword evidence="9 11" id="KW-0793">Thylakoid</keyword>
<dbReference type="InterPro" id="IPR001235">
    <property type="entry name" value="Copper_blue_Plastocyanin"/>
</dbReference>
<proteinExistence type="inferred from homology"/>
<dbReference type="Proteomes" id="UP000267249">
    <property type="component" value="Chromosome"/>
</dbReference>
<keyword evidence="8 11" id="KW-0186">Copper</keyword>
<dbReference type="InterPro" id="IPR002387">
    <property type="entry name" value="Plastocyanin"/>
</dbReference>
<accession>A0AAN1UUC1</accession>
<dbReference type="CDD" id="cd04219">
    <property type="entry name" value="Plastocyanin"/>
    <property type="match status" value="1"/>
</dbReference>
<feature type="chain" id="PRO_5042651605" description="Plastocyanin" evidence="11">
    <location>
        <begin position="18"/>
        <end position="125"/>
    </location>
</feature>
<evidence type="ECO:0000256" key="6">
    <source>
        <dbReference type="ARBA" id="ARBA00022723"/>
    </source>
</evidence>
<comment type="similarity">
    <text evidence="3 11">Belongs to the plastocyanin family.</text>
</comment>
<dbReference type="RefSeq" id="WP_208676678.1">
    <property type="nucleotide sequence ID" value="NZ_CP030139.2"/>
</dbReference>
<dbReference type="Pfam" id="PF00127">
    <property type="entry name" value="Copper-bind"/>
    <property type="match status" value="1"/>
</dbReference>
<comment type="subcellular location">
    <subcellularLocation>
        <location evidence="2 11">Cellular thylakoid membrane</location>
        <topology evidence="2 11">Peripheral membrane protein</topology>
        <orientation evidence="2 11">Lumenal side</orientation>
    </subcellularLocation>
</comment>
<keyword evidence="6 11" id="KW-0479">Metal-binding</keyword>
<comment type="function">
    <text evidence="1 11">Participates in electron transfer between P700 and the cytochrome b6-f complex in photosystem I.</text>
</comment>
<dbReference type="PRINTS" id="PR00156">
    <property type="entry name" value="COPPERBLUE"/>
</dbReference>
<dbReference type="InterPro" id="IPR028871">
    <property type="entry name" value="BlueCu_1_BS"/>
</dbReference>
<evidence type="ECO:0000256" key="3">
    <source>
        <dbReference type="ARBA" id="ARBA00005338"/>
    </source>
</evidence>
<sequence precursor="true">MKVLVSFARRLSLFAVAAVLCVGSFLMTTAPAAAQTVSIKMGADNGMLAFEPSTIEIKAGDTVQWVNNKLAPHNVVVEGQPELSHKDLAFSPGETFEATFSEPGTYTYYCEPHRGAGMVGKIVVQ</sequence>
<evidence type="ECO:0000256" key="12">
    <source>
        <dbReference type="PIRSR" id="PIRSR602387-1"/>
    </source>
</evidence>
<dbReference type="AlphaFoldDB" id="A0AAN1UUC1"/>
<gene>
    <name evidence="11 14" type="primary">petE</name>
    <name evidence="14" type="ORF">DOP62_06590</name>
</gene>
<dbReference type="NCBIfam" id="TIGR02656">
    <property type="entry name" value="cyanin_plasto"/>
    <property type="match status" value="1"/>
</dbReference>
<evidence type="ECO:0000256" key="4">
    <source>
        <dbReference type="ARBA" id="ARBA00020130"/>
    </source>
</evidence>
<dbReference type="PANTHER" id="PTHR34192">
    <property type="entry name" value="PLASTOCYANIN MAJOR ISOFORM, CHLOROPLASTIC-RELATED"/>
    <property type="match status" value="1"/>
</dbReference>
<dbReference type="InterPro" id="IPR000923">
    <property type="entry name" value="BlueCu_1"/>
</dbReference>
<feature type="domain" description="Blue (type 1) copper" evidence="13">
    <location>
        <begin position="38"/>
        <end position="125"/>
    </location>
</feature>
<dbReference type="InterPro" id="IPR008972">
    <property type="entry name" value="Cupredoxin"/>
</dbReference>
<feature type="binding site" evidence="11 12">
    <location>
        <position position="73"/>
    </location>
    <ligand>
        <name>Cu cation</name>
        <dbReference type="ChEBI" id="CHEBI:23378"/>
    </ligand>
</feature>
<protein>
    <recommendedName>
        <fullName evidence="4 11">Plastocyanin</fullName>
    </recommendedName>
</protein>
<evidence type="ECO:0000256" key="2">
    <source>
        <dbReference type="ARBA" id="ARBA00004526"/>
    </source>
</evidence>
<dbReference type="GO" id="GO:0031676">
    <property type="term" value="C:plasma membrane-derived thylakoid membrane"/>
    <property type="evidence" value="ECO:0007669"/>
    <property type="project" value="UniProtKB-SubCell"/>
</dbReference>
<feature type="binding site" evidence="11 12">
    <location>
        <position position="110"/>
    </location>
    <ligand>
        <name>Cu cation</name>
        <dbReference type="ChEBI" id="CHEBI:23378"/>
    </ligand>
</feature>
<evidence type="ECO:0000256" key="5">
    <source>
        <dbReference type="ARBA" id="ARBA00022448"/>
    </source>
</evidence>
<dbReference type="EMBL" id="CP030139">
    <property type="protein sequence ID" value="AZB72433.1"/>
    <property type="molecule type" value="Genomic_DNA"/>
</dbReference>
<dbReference type="SUPFAM" id="SSF49503">
    <property type="entry name" value="Cupredoxins"/>
    <property type="match status" value="1"/>
</dbReference>
<evidence type="ECO:0000256" key="10">
    <source>
        <dbReference type="ARBA" id="ARBA00023136"/>
    </source>
</evidence>
<dbReference type="InterPro" id="IPR023511">
    <property type="entry name" value="Plastocyanin_cyanobac"/>
</dbReference>
<dbReference type="PROSITE" id="PS00196">
    <property type="entry name" value="COPPER_BLUE"/>
    <property type="match status" value="1"/>
</dbReference>
<feature type="binding site" evidence="11 12">
    <location>
        <position position="113"/>
    </location>
    <ligand>
        <name>Cu cation</name>
        <dbReference type="ChEBI" id="CHEBI:23378"/>
    </ligand>
</feature>
<keyword evidence="7 11" id="KW-0249">Electron transport</keyword>